<organism evidence="2 3">
    <name type="scientific">Candidatus Thiothrix singaporensis</name>
    <dbReference type="NCBI Taxonomy" id="2799669"/>
    <lineage>
        <taxon>Bacteria</taxon>
        <taxon>Pseudomonadati</taxon>
        <taxon>Pseudomonadota</taxon>
        <taxon>Gammaproteobacteria</taxon>
        <taxon>Thiotrichales</taxon>
        <taxon>Thiotrichaceae</taxon>
        <taxon>Thiothrix</taxon>
    </lineage>
</organism>
<keyword evidence="1" id="KW-0732">Signal</keyword>
<proteinExistence type="predicted"/>
<evidence type="ECO:0000313" key="3">
    <source>
        <dbReference type="Proteomes" id="UP000510621"/>
    </source>
</evidence>
<dbReference type="KEGG" id="this:HZT40_08405"/>
<dbReference type="Proteomes" id="UP000510621">
    <property type="component" value="Chromosome"/>
</dbReference>
<reference evidence="2" key="1">
    <citation type="submission" date="2020-06" db="EMBL/GenBank/DDBJ databases">
        <title>Analysis procedures for assessing recovery of high quality, complete, closed genomes from Nanopore long read metagenome sequencing.</title>
        <authorList>
            <person name="Bessarab I."/>
            <person name="Arumugam K."/>
            <person name="Haryono M."/>
            <person name="Liu X."/>
            <person name="Roy S."/>
            <person name="Zuniga-Montanez R.E."/>
            <person name="Qiu G."/>
            <person name="Drautz-Moses D.I."/>
            <person name="Law Y.Y."/>
            <person name="Wuertz S."/>
            <person name="Lauro F.M."/>
            <person name="Huson D.H."/>
            <person name="Williams R.B."/>
        </authorList>
    </citation>
    <scope>NUCLEOTIDE SEQUENCE [LARGE SCALE GENOMIC DNA]</scope>
    <source>
        <strain evidence="2">SSD2</strain>
    </source>
</reference>
<evidence type="ECO:0000313" key="2">
    <source>
        <dbReference type="EMBL" id="QLQ31605.1"/>
    </source>
</evidence>
<sequence length="99" mass="10876">MFKKMTALATVILLATIVLPAHAHSQNYPLRYSGDITSAPATATESGNNTGSAYLYEQLGKLLGKTLYAHLLKNEQFLNLQELVIAHVEEKYMVSSPSH</sequence>
<feature type="signal peptide" evidence="1">
    <location>
        <begin position="1"/>
        <end position="23"/>
    </location>
</feature>
<gene>
    <name evidence="2" type="ORF">HZT40_08405</name>
</gene>
<protein>
    <submittedName>
        <fullName evidence="2">Uncharacterized protein</fullName>
    </submittedName>
</protein>
<name>A0A7L6AR36_9GAMM</name>
<keyword evidence="3" id="KW-1185">Reference proteome</keyword>
<accession>A0A7L6AR36</accession>
<dbReference type="EMBL" id="CP059265">
    <property type="protein sequence ID" value="QLQ31605.1"/>
    <property type="molecule type" value="Genomic_DNA"/>
</dbReference>
<feature type="chain" id="PRO_5029445505" evidence="1">
    <location>
        <begin position="24"/>
        <end position="99"/>
    </location>
</feature>
<dbReference type="AlphaFoldDB" id="A0A7L6AR36"/>
<evidence type="ECO:0000256" key="1">
    <source>
        <dbReference type="SAM" id="SignalP"/>
    </source>
</evidence>